<sequence>MLNQFVNPRKSTNVLRRLVFLTFAKLFLITTFFLLRYSAVNAQAAFVHPGIPLTSSDLVTLKKHVQAGDYPWKQAYDQLVADGHSSLSYTMQGPFVTVSRNPNINLNQWRNDMIAIWNLSLMWYFTGNQAYAIKARDILLAWANTQTQFLGVEANLDLGDYAYAWGGAASILRGTWSGWTTANTATVKNFFNSIYWPASGCHIIGLGPANKGALSIASGAAIAAFSDDYAKIDRVIYLFRYSGSAGFPNTLPNGQIGESGRDQGHANGTILSYAFAAEVLWKQGIDLFSEYENRLLATGEYFSRKNSGVPQRYITYGTTDALYWTDQTDIWGGGRMMFMILNGAYGVRKGMQLPYVNKRLFNGSRIGATDTWFYKTLDSSTASIAPGNIVIPPATLSGSGLTDFDIGDASPVGSSSFNNNTWTVTGGGLDMWTHGSESFHFVYKEVTGNCSIIAKVESIGSTSTAAKAGVMIRSDLTGNAAQRVWMAITPLQRGEGFMHGWADVFGGANWEKQSRGIPQVPYWVKIERIGEKIATYYSPDGASWAAVTEGRFPGFSGTAYIGLVVSSGTNSTPITSTFSNVSMTGGSGGTVTKPAAPYSVHACGGDGQVQVRWLSSFGATGYNLKRSASPGGPFTTIAGNLHQNSFFDNNVANGQTYYYAVSAVNDAGESIDSPVDFANPRLAYVSVPINGMYRIIARHSGKVLGVRGAVTTDGGLIEQNTYTFAANQHWNVTHLGNGEYKLINVLSGKALDVAGDSIVDGSALEQRAYSTSDTGQVWKIFDRGDETYNIIGKQSGKAAEVKGGGAADGAAVSLYNWTDGNNQIYIFEPVILQDLFEALRKKLAEAINWRDSTLTTATGELGKYPLAVNNMLNDTVLFVQHNFDSLTTTVNEAGWYITMLTNAINRYKSAYLFETNNLADGVYYIKPYGLNTFWTGNTTNSPSFESENVNRNLQRWRIAKESNNRYKITCLTAPVTPYKNFINESAQFSINDYYVEWNTMNIYYNGTSYALQRAQSAGNGYWYINSSKILAVGGGTNDPFPGSFPFTLIPSPDSQSIVFDSLAPRLIGDTAFALEARSSAGLPVIFSSSDTTVARILDGKLYMLKPGTADIAASQPGTDKYDAAIPVVRRLNVRDLGISLLYADGDAGNLSNNSVKPYFKLINNGSIAVDLSQITIRYWLTPENFNGAINGWIDYAQLPIGNLALRYVETQTARQKAIGYMEYVFTPSAGMLMTGSNTGEIQSRLANSNWADLDEENDYSYLSATSYTANQQVTVYRNGVLVWGIEPSQVPPALAVRVFTESRSSGSNTINSIMRLQNEGNRALNYNDLKVRYWFTRDGEAPLNYWLDYVASGDMQVTGLFMKPGIMSDSADIYLELSFTSGHSKLYPLSNTGDIQYRITKQDWSAFNQLNDYSYLSSVPLAENSRVTVYYKGNLLYGVEPSIGLNAARQAAPVTMAKESSMPRVYPNPAQNMFYIRLGMKPGTSRYTFTVRLMDSQGRPVFNRKISDYKGGVIELQIPVQMPAGIYWVVIDGENPIPLTIIK</sequence>
<organism evidence="3 4">
    <name type="scientific">Chitinophaga tropicalis</name>
    <dbReference type="NCBI Taxonomy" id="2683588"/>
    <lineage>
        <taxon>Bacteria</taxon>
        <taxon>Pseudomonadati</taxon>
        <taxon>Bacteroidota</taxon>
        <taxon>Chitinophagia</taxon>
        <taxon>Chitinophagales</taxon>
        <taxon>Chitinophagaceae</taxon>
        <taxon>Chitinophaga</taxon>
    </lineage>
</organism>
<keyword evidence="4" id="KW-1185">Reference proteome</keyword>
<dbReference type="GO" id="GO:0030248">
    <property type="term" value="F:cellulose binding"/>
    <property type="evidence" value="ECO:0007669"/>
    <property type="project" value="InterPro"/>
</dbReference>
<dbReference type="PROSITE" id="PS50231">
    <property type="entry name" value="RICIN_B_LECTIN"/>
    <property type="match status" value="1"/>
</dbReference>
<dbReference type="Gene3D" id="2.80.10.50">
    <property type="match status" value="1"/>
</dbReference>
<dbReference type="Gene3D" id="2.60.40.10">
    <property type="entry name" value="Immunoglobulins"/>
    <property type="match status" value="1"/>
</dbReference>
<evidence type="ECO:0000259" key="2">
    <source>
        <dbReference type="PROSITE" id="PS51172"/>
    </source>
</evidence>
<keyword evidence="1" id="KW-0812">Transmembrane</keyword>
<comment type="caution">
    <text evidence="3">The sequence shown here is derived from an EMBL/GenBank/DDBJ whole genome shotgun (WGS) entry which is preliminary data.</text>
</comment>
<dbReference type="EMBL" id="WRXN01000008">
    <property type="protein sequence ID" value="MVT10352.1"/>
    <property type="molecule type" value="Genomic_DNA"/>
</dbReference>
<dbReference type="InterPro" id="IPR035992">
    <property type="entry name" value="Ricin_B-like_lectins"/>
</dbReference>
<dbReference type="Pfam" id="PF14200">
    <property type="entry name" value="RicinB_lectin_2"/>
    <property type="match status" value="1"/>
</dbReference>
<dbReference type="SUPFAM" id="SSF49265">
    <property type="entry name" value="Fibronectin type III"/>
    <property type="match status" value="1"/>
</dbReference>
<dbReference type="InterPro" id="IPR008929">
    <property type="entry name" value="Chondroitin_lyas"/>
</dbReference>
<evidence type="ECO:0000256" key="1">
    <source>
        <dbReference type="SAM" id="Phobius"/>
    </source>
</evidence>
<protein>
    <recommendedName>
        <fullName evidence="2">CBM3 domain-containing protein</fullName>
    </recommendedName>
</protein>
<evidence type="ECO:0000313" key="4">
    <source>
        <dbReference type="Proteomes" id="UP000461730"/>
    </source>
</evidence>
<dbReference type="InterPro" id="IPR036966">
    <property type="entry name" value="CBM3_sf"/>
</dbReference>
<dbReference type="Gene3D" id="2.60.120.200">
    <property type="match status" value="1"/>
</dbReference>
<dbReference type="InterPro" id="IPR013783">
    <property type="entry name" value="Ig-like_fold"/>
</dbReference>
<reference evidence="3 4" key="1">
    <citation type="submission" date="2019-12" db="EMBL/GenBank/DDBJ databases">
        <title>Chitinophaga sp. strain ysch24 (GDMCC 1.1355), whole genome shotgun sequence.</title>
        <authorList>
            <person name="Zhang X."/>
        </authorList>
    </citation>
    <scope>NUCLEOTIDE SEQUENCE [LARGE SCALE GENOMIC DNA]</scope>
    <source>
        <strain evidence="4">ysch24</strain>
    </source>
</reference>
<dbReference type="Gene3D" id="2.60.40.710">
    <property type="entry name" value="Endoglucanase-like"/>
    <property type="match status" value="2"/>
</dbReference>
<feature type="domain" description="CBM3" evidence="2">
    <location>
        <begin position="1290"/>
        <end position="1442"/>
    </location>
</feature>
<name>A0A7K1U7M9_9BACT</name>
<dbReference type="SUPFAM" id="SSF49384">
    <property type="entry name" value="Carbohydrate-binding domain"/>
    <property type="match status" value="2"/>
</dbReference>
<dbReference type="SMART" id="SM00458">
    <property type="entry name" value="RICIN"/>
    <property type="match status" value="1"/>
</dbReference>
<dbReference type="Proteomes" id="UP000461730">
    <property type="component" value="Unassembled WGS sequence"/>
</dbReference>
<dbReference type="CDD" id="cd00161">
    <property type="entry name" value="beta-trefoil_Ricin-like"/>
    <property type="match status" value="1"/>
</dbReference>
<dbReference type="SUPFAM" id="SSF48230">
    <property type="entry name" value="Chondroitin AC/alginate lyase"/>
    <property type="match status" value="1"/>
</dbReference>
<dbReference type="Pfam" id="PF00942">
    <property type="entry name" value="CBM_3"/>
    <property type="match status" value="2"/>
</dbReference>
<dbReference type="InterPro" id="IPR036116">
    <property type="entry name" value="FN3_sf"/>
</dbReference>
<gene>
    <name evidence="3" type="ORF">GO493_18915</name>
</gene>
<keyword evidence="1" id="KW-1133">Transmembrane helix</keyword>
<dbReference type="SUPFAM" id="SSF50370">
    <property type="entry name" value="Ricin B-like lectins"/>
    <property type="match status" value="1"/>
</dbReference>
<dbReference type="PROSITE" id="PS51172">
    <property type="entry name" value="CBM3"/>
    <property type="match status" value="2"/>
</dbReference>
<dbReference type="SMART" id="SM01067">
    <property type="entry name" value="CBM_3"/>
    <property type="match status" value="2"/>
</dbReference>
<dbReference type="InterPro" id="IPR008965">
    <property type="entry name" value="CBM2/CBM3_carb-bd_dom_sf"/>
</dbReference>
<dbReference type="GO" id="GO:0005975">
    <property type="term" value="P:carbohydrate metabolic process"/>
    <property type="evidence" value="ECO:0007669"/>
    <property type="project" value="InterPro"/>
</dbReference>
<dbReference type="InterPro" id="IPR000772">
    <property type="entry name" value="Ricin_B_lectin"/>
</dbReference>
<proteinExistence type="predicted"/>
<keyword evidence="1" id="KW-0472">Membrane</keyword>
<evidence type="ECO:0000313" key="3">
    <source>
        <dbReference type="EMBL" id="MVT10352.1"/>
    </source>
</evidence>
<dbReference type="Gene3D" id="1.50.10.100">
    <property type="entry name" value="Chondroitin AC/alginate lyase"/>
    <property type="match status" value="1"/>
</dbReference>
<feature type="domain" description="CBM3" evidence="2">
    <location>
        <begin position="1135"/>
        <end position="1288"/>
    </location>
</feature>
<accession>A0A7K1U7M9</accession>
<feature type="transmembrane region" description="Helical" evidence="1">
    <location>
        <begin position="18"/>
        <end position="39"/>
    </location>
</feature>
<dbReference type="InterPro" id="IPR001956">
    <property type="entry name" value="CBM3"/>
</dbReference>